<gene>
    <name evidence="2" type="ORF">XENOCAPTIV_007097</name>
</gene>
<dbReference type="EMBL" id="JAHRIN010067222">
    <property type="protein sequence ID" value="MEQ2214082.1"/>
    <property type="molecule type" value="Genomic_DNA"/>
</dbReference>
<sequence length="100" mass="11366">MLHLWVCYCPRNFITGSDKPVGSGPLICCSSPPGGFLGIFFWFLFVKSSLTQHIHKNKMPQGYWTNWSCRGVLHLLHLTFTCFLFFYTSLDISLTGLLSS</sequence>
<proteinExistence type="predicted"/>
<keyword evidence="1" id="KW-0812">Transmembrane</keyword>
<dbReference type="Proteomes" id="UP001434883">
    <property type="component" value="Unassembled WGS sequence"/>
</dbReference>
<comment type="caution">
    <text evidence="2">The sequence shown here is derived from an EMBL/GenBank/DDBJ whole genome shotgun (WGS) entry which is preliminary data.</text>
</comment>
<organism evidence="2 3">
    <name type="scientific">Xenoophorus captivus</name>
    <dbReference type="NCBI Taxonomy" id="1517983"/>
    <lineage>
        <taxon>Eukaryota</taxon>
        <taxon>Metazoa</taxon>
        <taxon>Chordata</taxon>
        <taxon>Craniata</taxon>
        <taxon>Vertebrata</taxon>
        <taxon>Euteleostomi</taxon>
        <taxon>Actinopterygii</taxon>
        <taxon>Neopterygii</taxon>
        <taxon>Teleostei</taxon>
        <taxon>Neoteleostei</taxon>
        <taxon>Acanthomorphata</taxon>
        <taxon>Ovalentaria</taxon>
        <taxon>Atherinomorphae</taxon>
        <taxon>Cyprinodontiformes</taxon>
        <taxon>Goodeidae</taxon>
        <taxon>Xenoophorus</taxon>
    </lineage>
</organism>
<feature type="transmembrane region" description="Helical" evidence="1">
    <location>
        <begin position="24"/>
        <end position="46"/>
    </location>
</feature>
<reference evidence="2 3" key="1">
    <citation type="submission" date="2021-06" db="EMBL/GenBank/DDBJ databases">
        <authorList>
            <person name="Palmer J.M."/>
        </authorList>
    </citation>
    <scope>NUCLEOTIDE SEQUENCE [LARGE SCALE GENOMIC DNA]</scope>
    <source>
        <strain evidence="2 3">XC_2019</strain>
        <tissue evidence="2">Muscle</tissue>
    </source>
</reference>
<evidence type="ECO:0000256" key="1">
    <source>
        <dbReference type="SAM" id="Phobius"/>
    </source>
</evidence>
<name>A0ABV0S0L5_9TELE</name>
<protein>
    <submittedName>
        <fullName evidence="2">Uncharacterized protein</fullName>
    </submittedName>
</protein>
<evidence type="ECO:0000313" key="2">
    <source>
        <dbReference type="EMBL" id="MEQ2214082.1"/>
    </source>
</evidence>
<accession>A0ABV0S0L5</accession>
<evidence type="ECO:0000313" key="3">
    <source>
        <dbReference type="Proteomes" id="UP001434883"/>
    </source>
</evidence>
<keyword evidence="3" id="KW-1185">Reference proteome</keyword>
<keyword evidence="1" id="KW-0472">Membrane</keyword>
<keyword evidence="1" id="KW-1133">Transmembrane helix</keyword>
<feature type="transmembrane region" description="Helical" evidence="1">
    <location>
        <begin position="67"/>
        <end position="90"/>
    </location>
</feature>